<dbReference type="KEGG" id="rei:IE4771_CH01167"/>
<dbReference type="AlphaFoldDB" id="A0A060HTR8"/>
<sequence length="120" mass="12432">MAKMKIPKKIGGYKVPKTIRKNSILKGMLANKAGRDVLASALVAGAGAAAAVLVEEREEIADAAKTAGRKGANTLGLIGEAFQRASDAAIDVVRDAAGDMLPKKSKKLADQNPRKGVAVH</sequence>
<name>A0A060HTR8_RHIET</name>
<dbReference type="EMBL" id="CP006986">
    <property type="protein sequence ID" value="AIC26318.1"/>
    <property type="molecule type" value="Genomic_DNA"/>
</dbReference>
<accession>A0A060HTR8</accession>
<dbReference type="RefSeq" id="WP_038687533.1">
    <property type="nucleotide sequence ID" value="NZ_CP006986.1"/>
</dbReference>
<reference evidence="2 3" key="1">
    <citation type="submission" date="2013-12" db="EMBL/GenBank/DDBJ databases">
        <title>Complete genome sequence of Rhizobium etli bv. mimosae IE4771.</title>
        <authorList>
            <person name="Bustos P."/>
            <person name="Santamaria R.I."/>
            <person name="Lozano L."/>
            <person name="Ormeno-Orrillo E."/>
            <person name="Rogel M.A."/>
            <person name="Romero D."/>
            <person name="Cevallos M.A."/>
            <person name="Martinez-Romero E."/>
            <person name="Gonzalez V."/>
        </authorList>
    </citation>
    <scope>NUCLEOTIDE SEQUENCE [LARGE SCALE GENOMIC DNA]</scope>
    <source>
        <strain evidence="2 3">IE4771</strain>
    </source>
</reference>
<feature type="region of interest" description="Disordered" evidence="1">
    <location>
        <begin position="101"/>
        <end position="120"/>
    </location>
</feature>
<dbReference type="OrthoDB" id="7211088at2"/>
<proteinExistence type="predicted"/>
<evidence type="ECO:0000313" key="2">
    <source>
        <dbReference type="EMBL" id="AIC26318.1"/>
    </source>
</evidence>
<organism evidence="2 3">
    <name type="scientific">Rhizobium etli bv. mimosae str. IE4771</name>
    <dbReference type="NCBI Taxonomy" id="1432050"/>
    <lineage>
        <taxon>Bacteria</taxon>
        <taxon>Pseudomonadati</taxon>
        <taxon>Pseudomonadota</taxon>
        <taxon>Alphaproteobacteria</taxon>
        <taxon>Hyphomicrobiales</taxon>
        <taxon>Rhizobiaceae</taxon>
        <taxon>Rhizobium/Agrobacterium group</taxon>
        <taxon>Rhizobium</taxon>
    </lineage>
</organism>
<evidence type="ECO:0000256" key="1">
    <source>
        <dbReference type="SAM" id="MobiDB-lite"/>
    </source>
</evidence>
<protein>
    <submittedName>
        <fullName evidence="2">Uncharacterized protein</fullName>
    </submittedName>
</protein>
<dbReference type="HOGENOM" id="CLU_166167_0_0_5"/>
<gene>
    <name evidence="2" type="ORF">IE4771_CH01167</name>
</gene>
<evidence type="ECO:0000313" key="3">
    <source>
        <dbReference type="Proteomes" id="UP000027180"/>
    </source>
</evidence>
<dbReference type="Proteomes" id="UP000027180">
    <property type="component" value="Chromosome"/>
</dbReference>